<dbReference type="AlphaFoldDB" id="A0AA42AU59"/>
<proteinExistence type="predicted"/>
<evidence type="ECO:0000313" key="2">
    <source>
        <dbReference type="Proteomes" id="UP001177140"/>
    </source>
</evidence>
<evidence type="ECO:0000313" key="1">
    <source>
        <dbReference type="EMBL" id="MCL7041234.1"/>
    </source>
</evidence>
<feature type="non-terminal residue" evidence="1">
    <location>
        <position position="68"/>
    </location>
</feature>
<sequence length="68" mass="7855">MSARDQFASDHDDRSHEETIDIKMLLKLIVETQAKQAEFQAKQEESQQRIIDILRSTISAGTDNHKEQ</sequence>
<protein>
    <submittedName>
        <fullName evidence="1">Uncharacterized protein</fullName>
    </submittedName>
</protein>
<organism evidence="1 2">
    <name type="scientific">Papaver nudicaule</name>
    <name type="common">Iceland poppy</name>
    <dbReference type="NCBI Taxonomy" id="74823"/>
    <lineage>
        <taxon>Eukaryota</taxon>
        <taxon>Viridiplantae</taxon>
        <taxon>Streptophyta</taxon>
        <taxon>Embryophyta</taxon>
        <taxon>Tracheophyta</taxon>
        <taxon>Spermatophyta</taxon>
        <taxon>Magnoliopsida</taxon>
        <taxon>Ranunculales</taxon>
        <taxon>Papaveraceae</taxon>
        <taxon>Papaveroideae</taxon>
        <taxon>Papaver</taxon>
    </lineage>
</organism>
<name>A0AA42AU59_PAPNU</name>
<dbReference type="EMBL" id="JAJJMA010221508">
    <property type="protein sequence ID" value="MCL7041234.1"/>
    <property type="molecule type" value="Genomic_DNA"/>
</dbReference>
<keyword evidence="2" id="KW-1185">Reference proteome</keyword>
<accession>A0AA42AU59</accession>
<comment type="caution">
    <text evidence="1">The sequence shown here is derived from an EMBL/GenBank/DDBJ whole genome shotgun (WGS) entry which is preliminary data.</text>
</comment>
<gene>
    <name evidence="1" type="ORF">MKW94_029115</name>
</gene>
<reference evidence="1" key="1">
    <citation type="submission" date="2022-03" db="EMBL/GenBank/DDBJ databases">
        <title>A functionally conserved STORR gene fusion in Papaver species that diverged 16.8 million years ago.</title>
        <authorList>
            <person name="Catania T."/>
        </authorList>
    </citation>
    <scope>NUCLEOTIDE SEQUENCE</scope>
    <source>
        <strain evidence="1">S-191538</strain>
    </source>
</reference>
<dbReference type="Proteomes" id="UP001177140">
    <property type="component" value="Unassembled WGS sequence"/>
</dbReference>